<proteinExistence type="predicted"/>
<accession>A0A7G9Z0N0</accession>
<dbReference type="InterPro" id="IPR041698">
    <property type="entry name" value="Methyltransf_25"/>
</dbReference>
<dbReference type="SUPFAM" id="SSF53335">
    <property type="entry name" value="S-adenosyl-L-methionine-dependent methyltransferases"/>
    <property type="match status" value="1"/>
</dbReference>
<protein>
    <submittedName>
        <fullName evidence="2">23S rRNA (Uracil(1939)-C(5))-methyltransferase RlmD</fullName>
        <ecNumber evidence="2">2.1.1.190</ecNumber>
    </submittedName>
</protein>
<evidence type="ECO:0000259" key="1">
    <source>
        <dbReference type="Pfam" id="PF13649"/>
    </source>
</evidence>
<dbReference type="PANTHER" id="PTHR43667">
    <property type="entry name" value="CYCLOPROPANE-FATTY-ACYL-PHOSPHOLIPID SYNTHASE"/>
    <property type="match status" value="1"/>
</dbReference>
<dbReference type="AlphaFoldDB" id="A0A7G9Z0N0"/>
<sequence>MEEIDWAGMWRKSLEESSWGQRAGKPEYWDERVNQFEGVIKQSNREAMIMSRLEIEPDYRVLDIGAGPGTIAIPLAKTVKGVTAVEPSNGMLARLKENASKQNLANLTYIPKKWEDVEIGKDIEAEEHDIVIASYSLVMKDIKTTLLKMNDAAKRSVYIFAGAGREKAGSSFWATFHKGKPSPDYIFLYNILYQLGIYANVEIMNSNYDMQFRDLDAAVQHYIQHFKGWMDISSGDNEEKLRAYLSDNLVEEDGMLALKQKLKTAMIWWRKENENSEANGDDKK</sequence>
<name>A0A7G9Z0N0_9EURY</name>
<keyword evidence="2" id="KW-0489">Methyltransferase</keyword>
<evidence type="ECO:0000313" key="2">
    <source>
        <dbReference type="EMBL" id="QNO53814.1"/>
    </source>
</evidence>
<dbReference type="InterPro" id="IPR029063">
    <property type="entry name" value="SAM-dependent_MTases_sf"/>
</dbReference>
<dbReference type="InterPro" id="IPR050723">
    <property type="entry name" value="CFA/CMAS"/>
</dbReference>
<feature type="domain" description="Methyltransferase" evidence="1">
    <location>
        <begin position="61"/>
        <end position="150"/>
    </location>
</feature>
<gene>
    <name evidence="2" type="primary">rlmD</name>
    <name evidence="2" type="ORF">LLJJBFGJ_00006</name>
</gene>
<organism evidence="2">
    <name type="scientific">Candidatus Methanophagaceae archaeon ANME-1 ERB6</name>
    <dbReference type="NCBI Taxonomy" id="2759912"/>
    <lineage>
        <taxon>Archaea</taxon>
        <taxon>Methanobacteriati</taxon>
        <taxon>Methanobacteriota</taxon>
        <taxon>Stenosarchaea group</taxon>
        <taxon>Methanomicrobia</taxon>
        <taxon>Candidatus Methanophagales</taxon>
        <taxon>Candidatus Methanophagaceae</taxon>
    </lineage>
</organism>
<dbReference type="GO" id="GO:0032259">
    <property type="term" value="P:methylation"/>
    <property type="evidence" value="ECO:0007669"/>
    <property type="project" value="UniProtKB-KW"/>
</dbReference>
<dbReference type="Gene3D" id="3.40.50.150">
    <property type="entry name" value="Vaccinia Virus protein VP39"/>
    <property type="match status" value="1"/>
</dbReference>
<dbReference type="CDD" id="cd02440">
    <property type="entry name" value="AdoMet_MTases"/>
    <property type="match status" value="1"/>
</dbReference>
<dbReference type="PANTHER" id="PTHR43667:SF2">
    <property type="entry name" value="FATTY ACID C-METHYL TRANSFERASE"/>
    <property type="match status" value="1"/>
</dbReference>
<dbReference type="EC" id="2.1.1.190" evidence="2"/>
<dbReference type="EMBL" id="MT631552">
    <property type="protein sequence ID" value="QNO53814.1"/>
    <property type="molecule type" value="Genomic_DNA"/>
</dbReference>
<dbReference type="Pfam" id="PF13649">
    <property type="entry name" value="Methyltransf_25"/>
    <property type="match status" value="1"/>
</dbReference>
<reference evidence="2" key="1">
    <citation type="submission" date="2020-06" db="EMBL/GenBank/DDBJ databases">
        <title>Unique genomic features of the anaerobic methanotrophic archaea.</title>
        <authorList>
            <person name="Chadwick G.L."/>
            <person name="Skennerton C.T."/>
            <person name="Laso-Perez R."/>
            <person name="Leu A.O."/>
            <person name="Speth D.R."/>
            <person name="Yu H."/>
            <person name="Morgan-Lang C."/>
            <person name="Hatzenpichler R."/>
            <person name="Goudeau D."/>
            <person name="Malmstrom R."/>
            <person name="Brazelton W.J."/>
            <person name="Woyke T."/>
            <person name="Hallam S.J."/>
            <person name="Tyson G.W."/>
            <person name="Wegener G."/>
            <person name="Boetius A."/>
            <person name="Orphan V."/>
        </authorList>
    </citation>
    <scope>NUCLEOTIDE SEQUENCE</scope>
</reference>
<dbReference type="GO" id="GO:0008168">
    <property type="term" value="F:methyltransferase activity"/>
    <property type="evidence" value="ECO:0007669"/>
    <property type="project" value="UniProtKB-KW"/>
</dbReference>
<keyword evidence="2" id="KW-0808">Transferase</keyword>